<feature type="non-terminal residue" evidence="1">
    <location>
        <position position="1"/>
    </location>
</feature>
<dbReference type="EMBL" id="GBEZ01007138">
    <property type="protein sequence ID" value="JAC78302.1"/>
    <property type="molecule type" value="Transcribed_RNA"/>
</dbReference>
<organism evidence="1">
    <name type="scientific">Tetraselmis sp. GSL018</name>
    <dbReference type="NCBI Taxonomy" id="582737"/>
    <lineage>
        <taxon>Eukaryota</taxon>
        <taxon>Viridiplantae</taxon>
        <taxon>Chlorophyta</taxon>
        <taxon>core chlorophytes</taxon>
        <taxon>Chlorodendrophyceae</taxon>
        <taxon>Chlorodendrales</taxon>
        <taxon>Chlorodendraceae</taxon>
        <taxon>Tetraselmis</taxon>
    </lineage>
</organism>
<name>A0A061RZH4_9CHLO</name>
<dbReference type="AlphaFoldDB" id="A0A061RZH4"/>
<proteinExistence type="predicted"/>
<reference evidence="1" key="1">
    <citation type="submission" date="2014-05" db="EMBL/GenBank/DDBJ databases">
        <title>The transcriptome of the halophilic microalga Tetraselmis sp. GSL018 isolated from the Great Salt Lake, Utah.</title>
        <authorList>
            <person name="Jinkerson R.E."/>
            <person name="D'Adamo S."/>
            <person name="Posewitz M.C."/>
        </authorList>
    </citation>
    <scope>NUCLEOTIDE SEQUENCE</scope>
    <source>
        <strain evidence="1">GSL018</strain>
    </source>
</reference>
<sequence>AFRTAPPLPTSFPVSCDGIKILSLCTGSMSLTHQSVGTSQSDKYGS</sequence>
<gene>
    <name evidence="1" type="ORF">TSPGSL018_15487</name>
</gene>
<evidence type="ECO:0000313" key="1">
    <source>
        <dbReference type="EMBL" id="JAC78302.1"/>
    </source>
</evidence>
<accession>A0A061RZH4</accession>
<protein>
    <submittedName>
        <fullName evidence="1">Uncharacterized protein</fullName>
    </submittedName>
</protein>